<evidence type="ECO:0000256" key="5">
    <source>
        <dbReference type="ARBA" id="ARBA00022829"/>
    </source>
</evidence>
<feature type="domain" description="GINS subunit" evidence="8">
    <location>
        <begin position="75"/>
        <end position="173"/>
    </location>
</feature>
<evidence type="ECO:0000259" key="9">
    <source>
        <dbReference type="Pfam" id="PF25005"/>
    </source>
</evidence>
<proteinExistence type="inferred from homology"/>
<dbReference type="PANTHER" id="PTHR12772">
    <property type="entry name" value="DNA REPLICATION COMPLEX GINS PROTEIN PSF2"/>
    <property type="match status" value="1"/>
</dbReference>
<gene>
    <name evidence="10" type="ORF">EXIGLDRAFT_663855</name>
</gene>
<sequence>MSLPSSLRASMSPQELEFVAGEEIVEIVPSIRMAPIRLISGVYGPFRPPAKAKVPLWLASNLKLKKKCHIVPPDWLSVEALQERLADETSAEGFSPLPFRWLEISKVVLDIASDDVTNPDRIRSLLKDIREARQSKIREGLRSMGTKAVELEMPNVGSMEINEVRPFFVKAMNVIGILSAPPRDITENQAANGTDFN</sequence>
<dbReference type="Proteomes" id="UP000077266">
    <property type="component" value="Unassembled WGS sequence"/>
</dbReference>
<dbReference type="OrthoDB" id="1938138at2759"/>
<dbReference type="STRING" id="1314781.A0A165R1A2"/>
<keyword evidence="11" id="KW-1185">Reference proteome</keyword>
<dbReference type="Pfam" id="PF25005">
    <property type="entry name" value="PSF2_N"/>
    <property type="match status" value="1"/>
</dbReference>
<dbReference type="SUPFAM" id="SSF160059">
    <property type="entry name" value="PriA/YqbF domain"/>
    <property type="match status" value="1"/>
</dbReference>
<comment type="subcellular location">
    <subcellularLocation>
        <location evidence="1 7">Nucleus</location>
    </subcellularLocation>
</comment>
<dbReference type="FunFam" id="3.40.5.50:FF:000001">
    <property type="entry name" value="DNA replication complex GINS protein PSF2"/>
    <property type="match status" value="1"/>
</dbReference>
<feature type="domain" description="DNA replication complex GINS protein PSF2 N-terminal" evidence="9">
    <location>
        <begin position="12"/>
        <end position="71"/>
    </location>
</feature>
<evidence type="ECO:0000313" key="10">
    <source>
        <dbReference type="EMBL" id="KZW04354.1"/>
    </source>
</evidence>
<dbReference type="CDD" id="cd11712">
    <property type="entry name" value="GINS_A_psf2"/>
    <property type="match status" value="1"/>
</dbReference>
<evidence type="ECO:0000256" key="1">
    <source>
        <dbReference type="ARBA" id="ARBA00004123"/>
    </source>
</evidence>
<evidence type="ECO:0000256" key="3">
    <source>
        <dbReference type="ARBA" id="ARBA00015139"/>
    </source>
</evidence>
<dbReference type="GO" id="GO:0000811">
    <property type="term" value="C:GINS complex"/>
    <property type="evidence" value="ECO:0007669"/>
    <property type="project" value="TreeGrafter"/>
</dbReference>
<dbReference type="Gene3D" id="1.20.58.1020">
    <property type="match status" value="1"/>
</dbReference>
<dbReference type="EMBL" id="KV425882">
    <property type="protein sequence ID" value="KZW04354.1"/>
    <property type="molecule type" value="Genomic_DNA"/>
</dbReference>
<organism evidence="10 11">
    <name type="scientific">Exidia glandulosa HHB12029</name>
    <dbReference type="NCBI Taxonomy" id="1314781"/>
    <lineage>
        <taxon>Eukaryota</taxon>
        <taxon>Fungi</taxon>
        <taxon>Dikarya</taxon>
        <taxon>Basidiomycota</taxon>
        <taxon>Agaricomycotina</taxon>
        <taxon>Agaricomycetes</taxon>
        <taxon>Auriculariales</taxon>
        <taxon>Exidiaceae</taxon>
        <taxon>Exidia</taxon>
    </lineage>
</organism>
<dbReference type="Pfam" id="PF05916">
    <property type="entry name" value="Sld5"/>
    <property type="match status" value="1"/>
</dbReference>
<keyword evidence="4 7" id="KW-0235">DNA replication</keyword>
<dbReference type="InterPro" id="IPR021151">
    <property type="entry name" value="GINS_A"/>
</dbReference>
<dbReference type="PIRSF" id="PIRSF028998">
    <property type="entry name" value="GINS_Psf2_subgr"/>
    <property type="match status" value="1"/>
</dbReference>
<dbReference type="InterPro" id="IPR007257">
    <property type="entry name" value="GINS_Psf2"/>
</dbReference>
<reference evidence="10 11" key="1">
    <citation type="journal article" date="2016" name="Mol. Biol. Evol.">
        <title>Comparative Genomics of Early-Diverging Mushroom-Forming Fungi Provides Insights into the Origins of Lignocellulose Decay Capabilities.</title>
        <authorList>
            <person name="Nagy L.G."/>
            <person name="Riley R."/>
            <person name="Tritt A."/>
            <person name="Adam C."/>
            <person name="Daum C."/>
            <person name="Floudas D."/>
            <person name="Sun H."/>
            <person name="Yadav J.S."/>
            <person name="Pangilinan J."/>
            <person name="Larsson K.H."/>
            <person name="Matsuura K."/>
            <person name="Barry K."/>
            <person name="Labutti K."/>
            <person name="Kuo R."/>
            <person name="Ohm R.A."/>
            <person name="Bhattacharya S.S."/>
            <person name="Shirouzu T."/>
            <person name="Yoshinaga Y."/>
            <person name="Martin F.M."/>
            <person name="Grigoriev I.V."/>
            <person name="Hibbett D.S."/>
        </authorList>
    </citation>
    <scope>NUCLEOTIDE SEQUENCE [LARGE SCALE GENOMIC DNA]</scope>
    <source>
        <strain evidence="10 11">HHB12029</strain>
    </source>
</reference>
<dbReference type="InterPro" id="IPR056784">
    <property type="entry name" value="PSF2_N"/>
</dbReference>
<dbReference type="FunFam" id="1.20.58.1020:FF:000001">
    <property type="entry name" value="DNA replication complex GINS protein PSF2"/>
    <property type="match status" value="1"/>
</dbReference>
<dbReference type="InterPro" id="IPR036224">
    <property type="entry name" value="GINS_bundle-like_dom_sf"/>
</dbReference>
<dbReference type="Gene3D" id="3.40.5.50">
    <property type="match status" value="1"/>
</dbReference>
<name>A0A165R1A2_EXIGL</name>
<dbReference type="GO" id="GO:0000727">
    <property type="term" value="P:double-strand break repair via break-induced replication"/>
    <property type="evidence" value="ECO:0007669"/>
    <property type="project" value="TreeGrafter"/>
</dbReference>
<dbReference type="FunCoup" id="A0A165R1A2">
    <property type="interactions" value="456"/>
</dbReference>
<evidence type="ECO:0000256" key="4">
    <source>
        <dbReference type="ARBA" id="ARBA00022705"/>
    </source>
</evidence>
<comment type="subunit">
    <text evidence="7">Component of the GINS complex.</text>
</comment>
<dbReference type="CDD" id="cd21694">
    <property type="entry name" value="GINS_B_Psf2"/>
    <property type="match status" value="1"/>
</dbReference>
<dbReference type="GO" id="GO:0006260">
    <property type="term" value="P:DNA replication"/>
    <property type="evidence" value="ECO:0007669"/>
    <property type="project" value="UniProtKB-KW"/>
</dbReference>
<dbReference type="InParanoid" id="A0A165R1A2"/>
<dbReference type="SUPFAM" id="SSF158573">
    <property type="entry name" value="GINS helical bundle-like"/>
    <property type="match status" value="1"/>
</dbReference>
<evidence type="ECO:0000259" key="8">
    <source>
        <dbReference type="Pfam" id="PF05916"/>
    </source>
</evidence>
<keyword evidence="6 7" id="KW-0539">Nucleus</keyword>
<accession>A0A165R1A2</accession>
<evidence type="ECO:0000256" key="7">
    <source>
        <dbReference type="PIRNR" id="PIRNR028998"/>
    </source>
</evidence>
<dbReference type="PANTHER" id="PTHR12772:SF0">
    <property type="entry name" value="DNA REPLICATION COMPLEX GINS PROTEIN PSF2"/>
    <property type="match status" value="1"/>
</dbReference>
<evidence type="ECO:0000256" key="6">
    <source>
        <dbReference type="ARBA" id="ARBA00023242"/>
    </source>
</evidence>
<keyword evidence="5" id="KW-0159">Chromosome partition</keyword>
<dbReference type="GO" id="GO:0007059">
    <property type="term" value="P:chromosome segregation"/>
    <property type="evidence" value="ECO:0007669"/>
    <property type="project" value="UniProtKB-KW"/>
</dbReference>
<evidence type="ECO:0000313" key="11">
    <source>
        <dbReference type="Proteomes" id="UP000077266"/>
    </source>
</evidence>
<dbReference type="AlphaFoldDB" id="A0A165R1A2"/>
<protein>
    <recommendedName>
        <fullName evidence="3 7">DNA replication complex GINS protein PSF2</fullName>
    </recommendedName>
</protein>
<comment type="similarity">
    <text evidence="2 7">Belongs to the GINS2/PSF2 family.</text>
</comment>
<evidence type="ECO:0000256" key="2">
    <source>
        <dbReference type="ARBA" id="ARBA00010565"/>
    </source>
</evidence>